<keyword evidence="4" id="KW-0804">Transcription</keyword>
<name>A0A844QP00_9HYPH</name>
<dbReference type="AlphaFoldDB" id="A0A844QP00"/>
<organism evidence="6 7">
    <name type="scientific">Nitratireductor arenosus</name>
    <dbReference type="NCBI Taxonomy" id="2682096"/>
    <lineage>
        <taxon>Bacteria</taxon>
        <taxon>Pseudomonadati</taxon>
        <taxon>Pseudomonadota</taxon>
        <taxon>Alphaproteobacteria</taxon>
        <taxon>Hyphomicrobiales</taxon>
        <taxon>Phyllobacteriaceae</taxon>
        <taxon>Nitratireductor</taxon>
    </lineage>
</organism>
<comment type="caution">
    <text evidence="6">The sequence shown here is derived from an EMBL/GenBank/DDBJ whole genome shotgun (WGS) entry which is preliminary data.</text>
</comment>
<dbReference type="InterPro" id="IPR036388">
    <property type="entry name" value="WH-like_DNA-bd_sf"/>
</dbReference>
<evidence type="ECO:0000256" key="3">
    <source>
        <dbReference type="ARBA" id="ARBA00023125"/>
    </source>
</evidence>
<comment type="similarity">
    <text evidence="1">Belongs to the LysR transcriptional regulatory family.</text>
</comment>
<dbReference type="InterPro" id="IPR000847">
    <property type="entry name" value="LysR_HTH_N"/>
</dbReference>
<accession>A0A844QP00</accession>
<gene>
    <name evidence="6" type="ORF">GN330_21215</name>
</gene>
<dbReference type="PANTHER" id="PTHR30346">
    <property type="entry name" value="TRANSCRIPTIONAL DUAL REGULATOR HCAR-RELATED"/>
    <property type="match status" value="1"/>
</dbReference>
<dbReference type="FunFam" id="1.10.10.10:FF:000001">
    <property type="entry name" value="LysR family transcriptional regulator"/>
    <property type="match status" value="1"/>
</dbReference>
<dbReference type="PANTHER" id="PTHR30346:SF0">
    <property type="entry name" value="HCA OPERON TRANSCRIPTIONAL ACTIVATOR HCAR"/>
    <property type="match status" value="1"/>
</dbReference>
<evidence type="ECO:0000256" key="2">
    <source>
        <dbReference type="ARBA" id="ARBA00023015"/>
    </source>
</evidence>
<protein>
    <submittedName>
        <fullName evidence="6">LysR family transcriptional regulator</fullName>
    </submittedName>
</protein>
<dbReference type="CDD" id="cd08414">
    <property type="entry name" value="PBP2_LTTR_aromatics_like"/>
    <property type="match status" value="1"/>
</dbReference>
<dbReference type="Pfam" id="PF00126">
    <property type="entry name" value="HTH_1"/>
    <property type="match status" value="1"/>
</dbReference>
<sequence>MHYDLKHLSTFVAVAEELNFHRAAERLGMAQPAVSRLVQELEDRLGVKLLERTTRKVMLTETGRYLLEEAQDVLDRLDVAESTVRLLASGTKAILRIGYTTITGHSLVPKIAREFRLENPEVRLELTYLTSPVQRDRILQDEIDLGFIEGSFLSSEIESRAVARHSLVALLPPGHPLAAKDALTVADLAREALILGTNAEWPTFRRIVVDMFQNHGQVLTVGQEASSLTGILGLVTAGVGITVFCGMPSFCGPEVLTVRPIATDTPTEVETHLAWRRSNLTAAMKRFVETSQCVGANYRSIV</sequence>
<keyword evidence="2" id="KW-0805">Transcription regulation</keyword>
<keyword evidence="3" id="KW-0238">DNA-binding</keyword>
<dbReference type="InterPro" id="IPR005119">
    <property type="entry name" value="LysR_subst-bd"/>
</dbReference>
<dbReference type="GO" id="GO:0032993">
    <property type="term" value="C:protein-DNA complex"/>
    <property type="evidence" value="ECO:0007669"/>
    <property type="project" value="TreeGrafter"/>
</dbReference>
<dbReference type="Proteomes" id="UP000463224">
    <property type="component" value="Unassembled WGS sequence"/>
</dbReference>
<dbReference type="PROSITE" id="PS50931">
    <property type="entry name" value="HTH_LYSR"/>
    <property type="match status" value="1"/>
</dbReference>
<dbReference type="GO" id="GO:0003677">
    <property type="term" value="F:DNA binding"/>
    <property type="evidence" value="ECO:0007669"/>
    <property type="project" value="UniProtKB-KW"/>
</dbReference>
<reference evidence="6 7" key="1">
    <citation type="submission" date="2019-12" db="EMBL/GenBank/DDBJ databases">
        <title>Nitratireductor arenosus sp. nov., Isolated from sea sand, Jeju island, South Korea.</title>
        <authorList>
            <person name="Kim W."/>
        </authorList>
    </citation>
    <scope>NUCLEOTIDE SEQUENCE [LARGE SCALE GENOMIC DNA]</scope>
    <source>
        <strain evidence="6 7">CAU 1489</strain>
    </source>
</reference>
<evidence type="ECO:0000259" key="5">
    <source>
        <dbReference type="PROSITE" id="PS50931"/>
    </source>
</evidence>
<dbReference type="InterPro" id="IPR036390">
    <property type="entry name" value="WH_DNA-bd_sf"/>
</dbReference>
<dbReference type="SUPFAM" id="SSF53850">
    <property type="entry name" value="Periplasmic binding protein-like II"/>
    <property type="match status" value="1"/>
</dbReference>
<evidence type="ECO:0000313" key="7">
    <source>
        <dbReference type="Proteomes" id="UP000463224"/>
    </source>
</evidence>
<dbReference type="GO" id="GO:0003700">
    <property type="term" value="F:DNA-binding transcription factor activity"/>
    <property type="evidence" value="ECO:0007669"/>
    <property type="project" value="InterPro"/>
</dbReference>
<dbReference type="Pfam" id="PF03466">
    <property type="entry name" value="LysR_substrate"/>
    <property type="match status" value="1"/>
</dbReference>
<dbReference type="Gene3D" id="3.40.190.10">
    <property type="entry name" value="Periplasmic binding protein-like II"/>
    <property type="match status" value="2"/>
</dbReference>
<evidence type="ECO:0000313" key="6">
    <source>
        <dbReference type="EMBL" id="MVA99778.1"/>
    </source>
</evidence>
<feature type="domain" description="HTH lysR-type" evidence="5">
    <location>
        <begin position="1"/>
        <end position="60"/>
    </location>
</feature>
<dbReference type="Gene3D" id="1.10.10.10">
    <property type="entry name" value="Winged helix-like DNA-binding domain superfamily/Winged helix DNA-binding domain"/>
    <property type="match status" value="1"/>
</dbReference>
<keyword evidence="7" id="KW-1185">Reference proteome</keyword>
<dbReference type="PRINTS" id="PR00039">
    <property type="entry name" value="HTHLYSR"/>
</dbReference>
<evidence type="ECO:0000256" key="4">
    <source>
        <dbReference type="ARBA" id="ARBA00023163"/>
    </source>
</evidence>
<dbReference type="SUPFAM" id="SSF46785">
    <property type="entry name" value="Winged helix' DNA-binding domain"/>
    <property type="match status" value="1"/>
</dbReference>
<dbReference type="EMBL" id="WPHG01000007">
    <property type="protein sequence ID" value="MVA99778.1"/>
    <property type="molecule type" value="Genomic_DNA"/>
</dbReference>
<proteinExistence type="inferred from homology"/>
<evidence type="ECO:0000256" key="1">
    <source>
        <dbReference type="ARBA" id="ARBA00009437"/>
    </source>
</evidence>
<dbReference type="RefSeq" id="WP_156715312.1">
    <property type="nucleotide sequence ID" value="NZ_WPHG01000007.1"/>
</dbReference>